<evidence type="ECO:0000313" key="2">
    <source>
        <dbReference type="Proteomes" id="UP000256964"/>
    </source>
</evidence>
<gene>
    <name evidence="1" type="ORF">OH76DRAFT_265100</name>
</gene>
<evidence type="ECO:0000313" key="1">
    <source>
        <dbReference type="EMBL" id="RDX51708.1"/>
    </source>
</evidence>
<accession>A0A371DGS3</accession>
<dbReference type="OrthoDB" id="10614746at2759"/>
<protein>
    <submittedName>
        <fullName evidence="1">Uncharacterized protein</fullName>
    </submittedName>
</protein>
<reference evidence="1 2" key="1">
    <citation type="journal article" date="2018" name="Biotechnol. Biofuels">
        <title>Integrative visual omics of the white-rot fungus Polyporus brumalis exposes the biotechnological potential of its oxidative enzymes for delignifying raw plant biomass.</title>
        <authorList>
            <person name="Miyauchi S."/>
            <person name="Rancon A."/>
            <person name="Drula E."/>
            <person name="Hage H."/>
            <person name="Chaduli D."/>
            <person name="Favel A."/>
            <person name="Grisel S."/>
            <person name="Henrissat B."/>
            <person name="Herpoel-Gimbert I."/>
            <person name="Ruiz-Duenas F.J."/>
            <person name="Chevret D."/>
            <person name="Hainaut M."/>
            <person name="Lin J."/>
            <person name="Wang M."/>
            <person name="Pangilinan J."/>
            <person name="Lipzen A."/>
            <person name="Lesage-Meessen L."/>
            <person name="Navarro D."/>
            <person name="Riley R."/>
            <person name="Grigoriev I.V."/>
            <person name="Zhou S."/>
            <person name="Raouche S."/>
            <person name="Rosso M.N."/>
        </authorList>
    </citation>
    <scope>NUCLEOTIDE SEQUENCE [LARGE SCALE GENOMIC DNA]</scope>
    <source>
        <strain evidence="1 2">BRFM 1820</strain>
    </source>
</reference>
<sequence length="151" mass="16028">MDHGPKVSIVRHPTLADNMPSLESCLPSAVSPHLPISVGGLPAVTEHVLKAVGRAHVDAHVIRLLGRHPEHIERHKGVSLDVLTAGGGSLTVILQARYVVMRPAPLCVDLPPYPICFLDDASCARAHDVQPRYGLRTSHPSLNAGNLGACA</sequence>
<keyword evidence="2" id="KW-1185">Reference proteome</keyword>
<proteinExistence type="predicted"/>
<dbReference type="AlphaFoldDB" id="A0A371DGS3"/>
<name>A0A371DGS3_9APHY</name>
<dbReference type="Proteomes" id="UP000256964">
    <property type="component" value="Unassembled WGS sequence"/>
</dbReference>
<organism evidence="1 2">
    <name type="scientific">Lentinus brumalis</name>
    <dbReference type="NCBI Taxonomy" id="2498619"/>
    <lineage>
        <taxon>Eukaryota</taxon>
        <taxon>Fungi</taxon>
        <taxon>Dikarya</taxon>
        <taxon>Basidiomycota</taxon>
        <taxon>Agaricomycotina</taxon>
        <taxon>Agaricomycetes</taxon>
        <taxon>Polyporales</taxon>
        <taxon>Polyporaceae</taxon>
        <taxon>Lentinus</taxon>
    </lineage>
</organism>
<dbReference type="EMBL" id="KZ857393">
    <property type="protein sequence ID" value="RDX51708.1"/>
    <property type="molecule type" value="Genomic_DNA"/>
</dbReference>